<feature type="chain" id="PRO_5037093027" evidence="1">
    <location>
        <begin position="22"/>
        <end position="306"/>
    </location>
</feature>
<gene>
    <name evidence="2" type="ORF">J0X15_19315</name>
</gene>
<evidence type="ECO:0000256" key="1">
    <source>
        <dbReference type="SAM" id="SignalP"/>
    </source>
</evidence>
<evidence type="ECO:0000313" key="2">
    <source>
        <dbReference type="EMBL" id="MBO0347388.1"/>
    </source>
</evidence>
<evidence type="ECO:0000313" key="3">
    <source>
        <dbReference type="Proteomes" id="UP000664779"/>
    </source>
</evidence>
<dbReference type="AlphaFoldDB" id="A0A939ETI6"/>
<protein>
    <submittedName>
        <fullName evidence="2">TAXI family TRAP transporter solute-binding subunit</fullName>
    </submittedName>
</protein>
<dbReference type="Proteomes" id="UP000664779">
    <property type="component" value="Unassembled WGS sequence"/>
</dbReference>
<accession>A0A939ETI6</accession>
<dbReference type="CDD" id="cd13569">
    <property type="entry name" value="PBP2_TAXI_TRAP_like_1"/>
    <property type="match status" value="1"/>
</dbReference>
<dbReference type="Pfam" id="PF16868">
    <property type="entry name" value="NMT1_3"/>
    <property type="match status" value="1"/>
</dbReference>
<comment type="caution">
    <text evidence="2">The sequence shown here is derived from an EMBL/GenBank/DDBJ whole genome shotgun (WGS) entry which is preliminary data.</text>
</comment>
<feature type="signal peptide" evidence="1">
    <location>
        <begin position="1"/>
        <end position="21"/>
    </location>
</feature>
<organism evidence="2 3">
    <name type="scientific">Roseibium limicola</name>
    <dbReference type="NCBI Taxonomy" id="2816037"/>
    <lineage>
        <taxon>Bacteria</taxon>
        <taxon>Pseudomonadati</taxon>
        <taxon>Pseudomonadota</taxon>
        <taxon>Alphaproteobacteria</taxon>
        <taxon>Hyphomicrobiales</taxon>
        <taxon>Stappiaceae</taxon>
        <taxon>Roseibium</taxon>
    </lineage>
</organism>
<name>A0A939ETI6_9HYPH</name>
<dbReference type="SUPFAM" id="SSF53850">
    <property type="entry name" value="Periplasmic binding protein-like II"/>
    <property type="match status" value="1"/>
</dbReference>
<keyword evidence="1" id="KW-0732">Signal</keyword>
<proteinExistence type="predicted"/>
<dbReference type="InterPro" id="IPR011852">
    <property type="entry name" value="TRAP_TAXI"/>
</dbReference>
<reference evidence="2" key="1">
    <citation type="submission" date="2021-03" db="EMBL/GenBank/DDBJ databases">
        <title>Roseibium sp. CAU 1637 isolated from Incheon.</title>
        <authorList>
            <person name="Kim W."/>
        </authorList>
    </citation>
    <scope>NUCLEOTIDE SEQUENCE</scope>
    <source>
        <strain evidence="2">CAU 1637</strain>
    </source>
</reference>
<dbReference type="RefSeq" id="WP_206944472.1">
    <property type="nucleotide sequence ID" value="NZ_JAFLNF010000011.1"/>
</dbReference>
<dbReference type="Gene3D" id="3.40.190.10">
    <property type="entry name" value="Periplasmic binding protein-like II"/>
    <property type="match status" value="2"/>
</dbReference>
<dbReference type="PANTHER" id="PTHR42941:SF1">
    <property type="entry name" value="SLL1037 PROTEIN"/>
    <property type="match status" value="1"/>
</dbReference>
<keyword evidence="3" id="KW-1185">Reference proteome</keyword>
<sequence>MLKSMIAAVSVAALLAGPALAEERVSIGTGGTGGVFYAVGAGMADILTKKLDGVTANAEVTGASVENVRRVSGGEMTIGFSSASTLFEGKNGEGHFQAEQNVAAIAMLYPAVLQLAATKASGATTVEELGDLNISIGPPGSNSAVFAQRLLSAHGAFNMDKANFLSYGEATNSIKNGNLDGSIILAGAPAAAFIELTTSEDVTMIPVEADKVKGLLEEYPFYQMVEIPGGLYRGADAAVPAVGDPAILFTSADADEDMIYQVTKTLFDNLDELAKVHPAAKKIKLDLAKNTPIALHPGAQRYFDEQ</sequence>
<dbReference type="PANTHER" id="PTHR42941">
    <property type="entry name" value="SLL1037 PROTEIN"/>
    <property type="match status" value="1"/>
</dbReference>
<dbReference type="EMBL" id="JAFLNF010000011">
    <property type="protein sequence ID" value="MBO0347388.1"/>
    <property type="molecule type" value="Genomic_DNA"/>
</dbReference>
<dbReference type="NCBIfam" id="TIGR02122">
    <property type="entry name" value="TRAP_TAXI"/>
    <property type="match status" value="1"/>
</dbReference>